<dbReference type="EMBL" id="MU404359">
    <property type="protein sequence ID" value="KAI1609886.1"/>
    <property type="molecule type" value="Genomic_DNA"/>
</dbReference>
<protein>
    <submittedName>
        <fullName evidence="5">Cyclohexanone monooxygenase</fullName>
    </submittedName>
</protein>
<proteinExistence type="predicted"/>
<dbReference type="Proteomes" id="UP001203852">
    <property type="component" value="Unassembled WGS sequence"/>
</dbReference>
<comment type="caution">
    <text evidence="5">The sequence shown here is derived from an EMBL/GenBank/DDBJ whole genome shotgun (WGS) entry which is preliminary data.</text>
</comment>
<dbReference type="SUPFAM" id="SSF51905">
    <property type="entry name" value="FAD/NAD(P)-binding domain"/>
    <property type="match status" value="2"/>
</dbReference>
<keyword evidence="1" id="KW-0285">Flavoprotein</keyword>
<dbReference type="GO" id="GO:0004497">
    <property type="term" value="F:monooxygenase activity"/>
    <property type="evidence" value="ECO:0007669"/>
    <property type="project" value="UniProtKB-KW"/>
</dbReference>
<evidence type="ECO:0000256" key="4">
    <source>
        <dbReference type="ARBA" id="ARBA00023002"/>
    </source>
</evidence>
<gene>
    <name evidence="5" type="ORF">EDD36DRAFT_398958</name>
</gene>
<dbReference type="Gene3D" id="3.50.50.60">
    <property type="entry name" value="FAD/NAD(P)-binding domain"/>
    <property type="match status" value="2"/>
</dbReference>
<dbReference type="InterPro" id="IPR050775">
    <property type="entry name" value="FAD-binding_Monooxygenases"/>
</dbReference>
<dbReference type="AlphaFoldDB" id="A0AAN6DPM8"/>
<keyword evidence="5" id="KW-0503">Monooxygenase</keyword>
<dbReference type="Pfam" id="PF13738">
    <property type="entry name" value="Pyr_redox_3"/>
    <property type="match status" value="1"/>
</dbReference>
<evidence type="ECO:0000313" key="6">
    <source>
        <dbReference type="Proteomes" id="UP001203852"/>
    </source>
</evidence>
<evidence type="ECO:0000256" key="1">
    <source>
        <dbReference type="ARBA" id="ARBA00022630"/>
    </source>
</evidence>
<dbReference type="InterPro" id="IPR036188">
    <property type="entry name" value="FAD/NAD-bd_sf"/>
</dbReference>
<evidence type="ECO:0000256" key="3">
    <source>
        <dbReference type="ARBA" id="ARBA00022857"/>
    </source>
</evidence>
<organism evidence="5 6">
    <name type="scientific">Exophiala viscosa</name>
    <dbReference type="NCBI Taxonomy" id="2486360"/>
    <lineage>
        <taxon>Eukaryota</taxon>
        <taxon>Fungi</taxon>
        <taxon>Dikarya</taxon>
        <taxon>Ascomycota</taxon>
        <taxon>Pezizomycotina</taxon>
        <taxon>Eurotiomycetes</taxon>
        <taxon>Chaetothyriomycetidae</taxon>
        <taxon>Chaetothyriales</taxon>
        <taxon>Herpotrichiellaceae</taxon>
        <taxon>Exophiala</taxon>
    </lineage>
</organism>
<evidence type="ECO:0000313" key="5">
    <source>
        <dbReference type="EMBL" id="KAI1609886.1"/>
    </source>
</evidence>
<keyword evidence="6" id="KW-1185">Reference proteome</keyword>
<sequence>MSAQGVLVPDVKVDGVNDSNGTTNGTNGIHVVNGTNGVNGADGHKDGADDSFDALIIGAGFAGLRMLYELRKRGISARVFDAASGVGGTWYWNRYPGARTDSESWVFIFTFLEELGMDWSWKERYPQQPEVEQYLNKMTDYLGLRNQITLNTRITGAHRDESNNTWKVSTNKDETFTCKYLITAAGVLATPLKPPFAGLDSFQGEWYQTGLWPNRKIDFKGKKIGLIGTGATAVQVAPIVAHNAEKLTMFQRTPNYVVPARNYPIGSEQMDAIKGSYEEICHRARTHSMGFDIIDSKLKFEDLENDEAIQSVLDAGWEKGGFHYFFETFSDTLTNPKTNAVASEYVRKKIRAIVDDKEKAELLCPTYPIFSKRPPAGHNYYSIFNRPNVELVNIKNDPIEEITPKGVKLGSKEYEFDMIIFALGFDAVTGTLGNIGIHGSNGESLADVFKRELTTSYGVTLPGFPNMFMIFGPQVPFANGPMVIDTVADWIGKTISYLEKHHYDRIESKQEAAEKWSHQVNHLFAQTVVAQSAMDVKSWYVGANIESKLHRTLLYFGGIPTYINVLNKEIEDGYPGHILSSPKEIVV</sequence>
<accession>A0AAN6DPM8</accession>
<name>A0AAN6DPM8_9EURO</name>
<dbReference type="PANTHER" id="PTHR43098:SF5">
    <property type="entry name" value="DUAL-FUNCTIONAL MONOOXYGENASE_METHYLTRANSFERASE PSOF"/>
    <property type="match status" value="1"/>
</dbReference>
<keyword evidence="3" id="KW-0521">NADP</keyword>
<reference evidence="5" key="1">
    <citation type="journal article" date="2022" name="bioRxiv">
        <title>Deciphering the potential niche of two novel black yeast fungi from a biological soil crust based on their genomes, phenotypes, and melanin regulation.</title>
        <authorList>
            <consortium name="DOE Joint Genome Institute"/>
            <person name="Carr E.C."/>
            <person name="Barton Q."/>
            <person name="Grambo S."/>
            <person name="Sullivan M."/>
            <person name="Renfro C.M."/>
            <person name="Kuo A."/>
            <person name="Pangilinan J."/>
            <person name="Lipzen A."/>
            <person name="Keymanesh K."/>
            <person name="Savage E."/>
            <person name="Barry K."/>
            <person name="Grigoriev I.V."/>
            <person name="Riekhof W.R."/>
            <person name="Harris S.S."/>
        </authorList>
    </citation>
    <scope>NUCLEOTIDE SEQUENCE</scope>
    <source>
        <strain evidence="5">JF 03-4F</strain>
    </source>
</reference>
<dbReference type="PANTHER" id="PTHR43098">
    <property type="entry name" value="L-ORNITHINE N(5)-MONOOXYGENASE-RELATED"/>
    <property type="match status" value="1"/>
</dbReference>
<keyword evidence="4" id="KW-0560">Oxidoreductase</keyword>
<keyword evidence="2" id="KW-0274">FAD</keyword>
<evidence type="ECO:0000256" key="2">
    <source>
        <dbReference type="ARBA" id="ARBA00022827"/>
    </source>
</evidence>